<dbReference type="PANTHER" id="PTHR27002">
    <property type="entry name" value="RECEPTOR-LIKE SERINE/THREONINE-PROTEIN KINASE SD1-8"/>
    <property type="match status" value="1"/>
</dbReference>
<keyword evidence="12 17" id="KW-0067">ATP-binding</keyword>
<dbReference type="Gene3D" id="1.10.510.10">
    <property type="entry name" value="Transferase(Phosphotransferase) domain 1"/>
    <property type="match status" value="1"/>
</dbReference>
<dbReference type="InterPro" id="IPR011009">
    <property type="entry name" value="Kinase-like_dom_sf"/>
</dbReference>
<dbReference type="PROSITE" id="PS00108">
    <property type="entry name" value="PROTEIN_KINASE_ST"/>
    <property type="match status" value="1"/>
</dbReference>
<name>A0A7N0UWZ9_KALFE</name>
<keyword evidence="15" id="KW-0675">Receptor</keyword>
<evidence type="ECO:0000256" key="14">
    <source>
        <dbReference type="ARBA" id="ARBA00023136"/>
    </source>
</evidence>
<evidence type="ECO:0000256" key="1">
    <source>
        <dbReference type="ARBA" id="ARBA00004251"/>
    </source>
</evidence>
<keyword evidence="22" id="KW-1185">Reference proteome</keyword>
<evidence type="ECO:0000256" key="13">
    <source>
        <dbReference type="ARBA" id="ARBA00022989"/>
    </source>
</evidence>
<evidence type="ECO:0000256" key="12">
    <source>
        <dbReference type="ARBA" id="ARBA00022840"/>
    </source>
</evidence>
<keyword evidence="10 17" id="KW-0547">Nucleotide-binding</keyword>
<dbReference type="Gramene" id="Kaladp0087s0005.1.v1.1">
    <property type="protein sequence ID" value="Kaladp0087s0005.1.v1.1"/>
    <property type="gene ID" value="Kaladp0087s0005.v1.1"/>
</dbReference>
<keyword evidence="8" id="KW-0732">Signal</keyword>
<feature type="domain" description="Protein kinase" evidence="20">
    <location>
        <begin position="94"/>
        <end position="320"/>
    </location>
</feature>
<dbReference type="EnsemblPlants" id="Kaladp0087s0005.1.v1.1">
    <property type="protein sequence ID" value="Kaladp0087s0005.1.v1.1"/>
    <property type="gene ID" value="Kaladp0087s0005.v1.1"/>
</dbReference>
<evidence type="ECO:0000256" key="6">
    <source>
        <dbReference type="ARBA" id="ARBA00022679"/>
    </source>
</evidence>
<dbReference type="InterPro" id="IPR000719">
    <property type="entry name" value="Prot_kinase_dom"/>
</dbReference>
<reference evidence="21" key="1">
    <citation type="submission" date="2021-01" db="UniProtKB">
        <authorList>
            <consortium name="EnsemblPlants"/>
        </authorList>
    </citation>
    <scope>IDENTIFICATION</scope>
</reference>
<evidence type="ECO:0000256" key="16">
    <source>
        <dbReference type="ARBA" id="ARBA00023180"/>
    </source>
</evidence>
<keyword evidence="6" id="KW-0808">Transferase</keyword>
<keyword evidence="5 18" id="KW-0723">Serine/threonine-protein kinase</keyword>
<dbReference type="InterPro" id="IPR001245">
    <property type="entry name" value="Ser-Thr/Tyr_kinase_cat_dom"/>
</dbReference>
<keyword evidence="13 19" id="KW-1133">Transmembrane helix</keyword>
<dbReference type="OMA" id="CCAEASE"/>
<evidence type="ECO:0000256" key="4">
    <source>
        <dbReference type="ARBA" id="ARBA00022475"/>
    </source>
</evidence>
<organism evidence="21 22">
    <name type="scientific">Kalanchoe fedtschenkoi</name>
    <name type="common">Lavender scallops</name>
    <name type="synonym">South American air plant</name>
    <dbReference type="NCBI Taxonomy" id="63787"/>
    <lineage>
        <taxon>Eukaryota</taxon>
        <taxon>Viridiplantae</taxon>
        <taxon>Streptophyta</taxon>
        <taxon>Embryophyta</taxon>
        <taxon>Tracheophyta</taxon>
        <taxon>Spermatophyta</taxon>
        <taxon>Magnoliopsida</taxon>
        <taxon>eudicotyledons</taxon>
        <taxon>Gunneridae</taxon>
        <taxon>Pentapetalae</taxon>
        <taxon>Saxifragales</taxon>
        <taxon>Crassulaceae</taxon>
        <taxon>Kalanchoe</taxon>
    </lineage>
</organism>
<sequence>MEGGSVFGASCNLKFDTKQFYGVTAAANLSPHQGRQKRNIIVVVAVSIICLILVTCFCLWRIKSKAKTAGNGDEVKSLELQVRLETIRAATCDFSDENKLGQGGFGAVYKGKFTDGQEIAVKRLSQHSSQGDAEFKNEVMLLAKLQHKNLVKLLGFCLQGQERLLIYEYVPNASLDKFLSDPIKRTSLNWDTRYKIIKGIARGLLYLHEDSRLRVIHRDLKTSNILLDADLNPKIADFGMARLFFMDQTHSETKRIVGTYGYMPPEYAIHGQFSTKSDVYSFGVIIVELITGHKISSFTVRGASENLTSFLEIAIDLIQL</sequence>
<evidence type="ECO:0000256" key="3">
    <source>
        <dbReference type="ARBA" id="ARBA00010217"/>
    </source>
</evidence>
<keyword evidence="4" id="KW-1003">Cell membrane</keyword>
<dbReference type="GO" id="GO:0005524">
    <property type="term" value="F:ATP binding"/>
    <property type="evidence" value="ECO:0007669"/>
    <property type="project" value="UniProtKB-UniRule"/>
</dbReference>
<proteinExistence type="inferred from homology"/>
<evidence type="ECO:0000256" key="5">
    <source>
        <dbReference type="ARBA" id="ARBA00022527"/>
    </source>
</evidence>
<dbReference type="GO" id="GO:0004674">
    <property type="term" value="F:protein serine/threonine kinase activity"/>
    <property type="evidence" value="ECO:0007669"/>
    <property type="project" value="UniProtKB-KW"/>
</dbReference>
<dbReference type="AlphaFoldDB" id="A0A7N0UWZ9"/>
<keyword evidence="14 19" id="KW-0472">Membrane</keyword>
<feature type="transmembrane region" description="Helical" evidence="19">
    <location>
        <begin position="40"/>
        <end position="60"/>
    </location>
</feature>
<dbReference type="Gene3D" id="3.30.200.20">
    <property type="entry name" value="Phosphorylase Kinase, domain 1"/>
    <property type="match status" value="1"/>
</dbReference>
<comment type="similarity">
    <text evidence="2">In the N-terminal section; belongs to the leguminous lectin family.</text>
</comment>
<keyword evidence="11" id="KW-0418">Kinase</keyword>
<dbReference type="GO" id="GO:0005886">
    <property type="term" value="C:plasma membrane"/>
    <property type="evidence" value="ECO:0007669"/>
    <property type="project" value="UniProtKB-SubCell"/>
</dbReference>
<evidence type="ECO:0000256" key="9">
    <source>
        <dbReference type="ARBA" id="ARBA00022737"/>
    </source>
</evidence>
<evidence type="ECO:0000256" key="7">
    <source>
        <dbReference type="ARBA" id="ARBA00022692"/>
    </source>
</evidence>
<evidence type="ECO:0000256" key="11">
    <source>
        <dbReference type="ARBA" id="ARBA00022777"/>
    </source>
</evidence>
<evidence type="ECO:0000259" key="20">
    <source>
        <dbReference type="PROSITE" id="PS50011"/>
    </source>
</evidence>
<evidence type="ECO:0000256" key="10">
    <source>
        <dbReference type="ARBA" id="ARBA00022741"/>
    </source>
</evidence>
<evidence type="ECO:0000256" key="8">
    <source>
        <dbReference type="ARBA" id="ARBA00022729"/>
    </source>
</evidence>
<dbReference type="PANTHER" id="PTHR27002:SF1050">
    <property type="entry name" value="CYSTEINE-RICH RECEPTOR-LIKE PROTEIN KINASE 5"/>
    <property type="match status" value="1"/>
</dbReference>
<evidence type="ECO:0000256" key="19">
    <source>
        <dbReference type="SAM" id="Phobius"/>
    </source>
</evidence>
<evidence type="ECO:0000256" key="2">
    <source>
        <dbReference type="ARBA" id="ARBA00008536"/>
    </source>
</evidence>
<dbReference type="PROSITE" id="PS00107">
    <property type="entry name" value="PROTEIN_KINASE_ATP"/>
    <property type="match status" value="1"/>
</dbReference>
<dbReference type="FunFam" id="3.30.200.20:FF:000142">
    <property type="entry name" value="Cysteine-rich receptor-like protein kinase 10"/>
    <property type="match status" value="1"/>
</dbReference>
<dbReference type="SMART" id="SM00220">
    <property type="entry name" value="S_TKc"/>
    <property type="match status" value="1"/>
</dbReference>
<dbReference type="PROSITE" id="PS50011">
    <property type="entry name" value="PROTEIN_KINASE_DOM"/>
    <property type="match status" value="1"/>
</dbReference>
<comment type="similarity">
    <text evidence="3">In the C-terminal section; belongs to the protein kinase superfamily. Ser/Thr protein kinase family.</text>
</comment>
<dbReference type="Proteomes" id="UP000594263">
    <property type="component" value="Unplaced"/>
</dbReference>
<dbReference type="SUPFAM" id="SSF56112">
    <property type="entry name" value="Protein kinase-like (PK-like)"/>
    <property type="match status" value="1"/>
</dbReference>
<evidence type="ECO:0000256" key="15">
    <source>
        <dbReference type="ARBA" id="ARBA00023170"/>
    </source>
</evidence>
<dbReference type="FunFam" id="1.10.510.10:FF:000240">
    <property type="entry name" value="Lectin-domain containing receptor kinase A4.3"/>
    <property type="match status" value="1"/>
</dbReference>
<evidence type="ECO:0000313" key="21">
    <source>
        <dbReference type="EnsemblPlants" id="Kaladp0087s0005.1.v1.1"/>
    </source>
</evidence>
<accession>A0A7N0UWZ9</accession>
<protein>
    <recommendedName>
        <fullName evidence="20">Protein kinase domain-containing protein</fullName>
    </recommendedName>
</protein>
<evidence type="ECO:0000256" key="17">
    <source>
        <dbReference type="PROSITE-ProRule" id="PRU10141"/>
    </source>
</evidence>
<comment type="subcellular location">
    <subcellularLocation>
        <location evidence="1">Cell membrane</location>
        <topology evidence="1">Single-pass type I membrane protein</topology>
    </subcellularLocation>
</comment>
<feature type="binding site" evidence="17">
    <location>
        <position position="122"/>
    </location>
    <ligand>
        <name>ATP</name>
        <dbReference type="ChEBI" id="CHEBI:30616"/>
    </ligand>
</feature>
<evidence type="ECO:0000313" key="22">
    <source>
        <dbReference type="Proteomes" id="UP000594263"/>
    </source>
</evidence>
<keyword evidence="9" id="KW-0677">Repeat</keyword>
<dbReference type="InterPro" id="IPR008271">
    <property type="entry name" value="Ser/Thr_kinase_AS"/>
</dbReference>
<dbReference type="Pfam" id="PF07714">
    <property type="entry name" value="PK_Tyr_Ser-Thr"/>
    <property type="match status" value="1"/>
</dbReference>
<evidence type="ECO:0000256" key="18">
    <source>
        <dbReference type="RuleBase" id="RU000304"/>
    </source>
</evidence>
<dbReference type="InterPro" id="IPR017441">
    <property type="entry name" value="Protein_kinase_ATP_BS"/>
</dbReference>
<keyword evidence="7 19" id="KW-0812">Transmembrane</keyword>
<dbReference type="GO" id="GO:0002229">
    <property type="term" value="P:defense response to oomycetes"/>
    <property type="evidence" value="ECO:0007669"/>
    <property type="project" value="UniProtKB-ARBA"/>
</dbReference>
<comment type="similarity">
    <text evidence="18">Belongs to the protein kinase superfamily.</text>
</comment>
<keyword evidence="16" id="KW-0325">Glycoprotein</keyword>